<dbReference type="OrthoDB" id="542221at2759"/>
<feature type="domain" description="Reverse transcriptase" evidence="1">
    <location>
        <begin position="1"/>
        <end position="189"/>
    </location>
</feature>
<dbReference type="Pfam" id="PF00078">
    <property type="entry name" value="RVT_1"/>
    <property type="match status" value="1"/>
</dbReference>
<organism evidence="2 3">
    <name type="scientific">Cucumis melo var. makuwa</name>
    <name type="common">Oriental melon</name>
    <dbReference type="NCBI Taxonomy" id="1194695"/>
    <lineage>
        <taxon>Eukaryota</taxon>
        <taxon>Viridiplantae</taxon>
        <taxon>Streptophyta</taxon>
        <taxon>Embryophyta</taxon>
        <taxon>Tracheophyta</taxon>
        <taxon>Spermatophyta</taxon>
        <taxon>Magnoliopsida</taxon>
        <taxon>eudicotyledons</taxon>
        <taxon>Gunneridae</taxon>
        <taxon>Pentapetalae</taxon>
        <taxon>rosids</taxon>
        <taxon>fabids</taxon>
        <taxon>Cucurbitales</taxon>
        <taxon>Cucurbitaceae</taxon>
        <taxon>Benincaseae</taxon>
        <taxon>Cucumis</taxon>
    </lineage>
</organism>
<dbReference type="Gene3D" id="3.10.10.10">
    <property type="entry name" value="HIV Type 1 Reverse Transcriptase, subunit A, domain 1"/>
    <property type="match status" value="1"/>
</dbReference>
<comment type="caution">
    <text evidence="2">The sequence shown here is derived from an EMBL/GenBank/DDBJ whole genome shotgun (WGS) entry which is preliminary data.</text>
</comment>
<evidence type="ECO:0000313" key="3">
    <source>
        <dbReference type="Proteomes" id="UP000321393"/>
    </source>
</evidence>
<evidence type="ECO:0000259" key="1">
    <source>
        <dbReference type="PROSITE" id="PS50878"/>
    </source>
</evidence>
<dbReference type="InterPro" id="IPR043502">
    <property type="entry name" value="DNA/RNA_pol_sf"/>
</dbReference>
<dbReference type="InterPro" id="IPR043128">
    <property type="entry name" value="Rev_trsase/Diguanyl_cyclase"/>
</dbReference>
<dbReference type="PROSITE" id="PS50878">
    <property type="entry name" value="RT_POL"/>
    <property type="match status" value="1"/>
</dbReference>
<dbReference type="InterPro" id="IPR053134">
    <property type="entry name" value="RNA-dir_DNA_polymerase"/>
</dbReference>
<dbReference type="InterPro" id="IPR000477">
    <property type="entry name" value="RT_dom"/>
</dbReference>
<dbReference type="FunFam" id="3.30.70.270:FF:000063">
    <property type="entry name" value="Zinc knuckle domaincontaining protein"/>
    <property type="match status" value="1"/>
</dbReference>
<dbReference type="SUPFAM" id="SSF56672">
    <property type="entry name" value="DNA/RNA polymerases"/>
    <property type="match status" value="1"/>
</dbReference>
<dbReference type="Proteomes" id="UP000321393">
    <property type="component" value="Unassembled WGS sequence"/>
</dbReference>
<name>A0A5A7SSI1_CUCMM</name>
<dbReference type="EMBL" id="SSTE01020983">
    <property type="protein sequence ID" value="KAA0032946.1"/>
    <property type="molecule type" value="Genomic_DNA"/>
</dbReference>
<proteinExistence type="predicted"/>
<accession>A0A5A7SSI1</accession>
<dbReference type="Gene3D" id="3.30.70.270">
    <property type="match status" value="2"/>
</dbReference>
<dbReference type="PANTHER" id="PTHR24559:SF436">
    <property type="entry name" value="RNA-DIRECTED DNA POLYMERASE HOMOLOG"/>
    <property type="match status" value="1"/>
</dbReference>
<reference evidence="2 3" key="1">
    <citation type="submission" date="2019-08" db="EMBL/GenBank/DDBJ databases">
        <title>Draft genome sequences of two oriental melons (Cucumis melo L. var makuwa).</title>
        <authorList>
            <person name="Kwon S.-Y."/>
        </authorList>
    </citation>
    <scope>NUCLEOTIDE SEQUENCE [LARGE SCALE GENOMIC DNA]</scope>
    <source>
        <strain evidence="3">cv. SW 3</strain>
        <tissue evidence="2">Leaf</tissue>
    </source>
</reference>
<dbReference type="CDD" id="cd01647">
    <property type="entry name" value="RT_LTR"/>
    <property type="match status" value="1"/>
</dbReference>
<gene>
    <name evidence="2" type="ORF">E6C27_scaffold269G00200</name>
</gene>
<evidence type="ECO:0000313" key="2">
    <source>
        <dbReference type="EMBL" id="KAA0032946.1"/>
    </source>
</evidence>
<protein>
    <recommendedName>
        <fullName evidence="1">Reverse transcriptase domain-containing protein</fullName>
    </recommendedName>
</protein>
<sequence>MQGEKAPYGAPVLFQKKKDGSSRLCIDYRALNKLTVRNKYPLPIITDLFDRLHGAKYFSKLDLRSGYYQVRIAEGDEPKTTCVTRYGAFEFLVMSFGLTNAPATFCTLMNQVFHEYLDKFVVVYLDDIVVYSTTMEEHRDHLQKERINFLGHVIECGRIGMEEGKIAAIRDWAMPKSVSELRSFLGLANYYRRFVEGFSKRASPLTELLKKDVHWNWDPECQAAFDGLKQAMIDKTGQLVFTRNQEVSGFACISECISGVRISIWNKLKRSCARDSGSGSVLRVICIYARGIRFICLQISLLTLSVLRNNDAVVEIDFPVPDRLP</sequence>
<dbReference type="AlphaFoldDB" id="A0A5A7SSI1"/>
<dbReference type="PANTHER" id="PTHR24559">
    <property type="entry name" value="TRANSPOSON TY3-I GAG-POL POLYPROTEIN"/>
    <property type="match status" value="1"/>
</dbReference>